<dbReference type="GO" id="GO:0046872">
    <property type="term" value="F:metal ion binding"/>
    <property type="evidence" value="ECO:0007669"/>
    <property type="project" value="UniProtKB-KW"/>
</dbReference>
<comment type="similarity">
    <text evidence="1 4">Belongs to the 5-formyltetrahydrofolate cyclo-ligase family.</text>
</comment>
<dbReference type="InterPro" id="IPR024185">
    <property type="entry name" value="FTHF_cligase-like_sf"/>
</dbReference>
<keyword evidence="2 4" id="KW-0547">Nucleotide-binding</keyword>
<dbReference type="PANTHER" id="PTHR23407">
    <property type="entry name" value="ATPASE INHIBITOR/5-FORMYLTETRAHYDROFOLATE CYCLO-LIGASE"/>
    <property type="match status" value="1"/>
</dbReference>
<comment type="caution">
    <text evidence="5">The sequence shown here is derived from an EMBL/GenBank/DDBJ whole genome shotgun (WGS) entry which is preliminary data.</text>
</comment>
<evidence type="ECO:0000256" key="3">
    <source>
        <dbReference type="ARBA" id="ARBA00022840"/>
    </source>
</evidence>
<dbReference type="Pfam" id="PF01812">
    <property type="entry name" value="5-FTHF_cyc-lig"/>
    <property type="match status" value="1"/>
</dbReference>
<name>A0A2W5B337_9CORY</name>
<dbReference type="InterPro" id="IPR037171">
    <property type="entry name" value="NagB/RpiA_transferase-like"/>
</dbReference>
<comment type="catalytic activity">
    <reaction evidence="4">
        <text>(6S)-5-formyl-5,6,7,8-tetrahydrofolate + ATP = (6R)-5,10-methenyltetrahydrofolate + ADP + phosphate</text>
        <dbReference type="Rhea" id="RHEA:10488"/>
        <dbReference type="ChEBI" id="CHEBI:30616"/>
        <dbReference type="ChEBI" id="CHEBI:43474"/>
        <dbReference type="ChEBI" id="CHEBI:57455"/>
        <dbReference type="ChEBI" id="CHEBI:57457"/>
        <dbReference type="ChEBI" id="CHEBI:456216"/>
        <dbReference type="EC" id="6.3.3.2"/>
    </reaction>
</comment>
<sequence length="245" mass="25669">MPHNPEETRAAKAALRAEVRDARKQVPAAERAHRDRAIQRHLVTALEQRFPGSRPVVAAFCALPGEPGGTDLPEALRGAGYEVILPVVKHHPRRLEWRTFTGAAGLVANSMGILEPTGENLGELVDNADVAVLPALALGSDGTRLGQGGGFYDRTLADFVAGDASHPPENVEVSNANAAPTVAPAVNPVTIPGVGTPFPAPRLQAIWAVVDDPELRVCVPAAPHDLAVATGITPNGVYHFPSSSV</sequence>
<dbReference type="GO" id="GO:0009396">
    <property type="term" value="P:folic acid-containing compound biosynthetic process"/>
    <property type="evidence" value="ECO:0007669"/>
    <property type="project" value="TreeGrafter"/>
</dbReference>
<proteinExistence type="inferred from homology"/>
<protein>
    <recommendedName>
        <fullName evidence="4">5-formyltetrahydrofolate cyclo-ligase</fullName>
        <ecNumber evidence="4">6.3.3.2</ecNumber>
    </recommendedName>
</protein>
<keyword evidence="4" id="KW-0479">Metal-binding</keyword>
<comment type="cofactor">
    <cofactor evidence="4">
        <name>Mg(2+)</name>
        <dbReference type="ChEBI" id="CHEBI:18420"/>
    </cofactor>
</comment>
<reference evidence="5 6" key="1">
    <citation type="submission" date="2017-11" db="EMBL/GenBank/DDBJ databases">
        <title>Infants hospitalized years apart are colonized by the same room-sourced microbial strains.</title>
        <authorList>
            <person name="Brooks B."/>
            <person name="Olm M.R."/>
            <person name="Firek B.A."/>
            <person name="Baker R."/>
            <person name="Thomas B.C."/>
            <person name="Morowitz M.J."/>
            <person name="Banfield J.F."/>
        </authorList>
    </citation>
    <scope>NUCLEOTIDE SEQUENCE [LARGE SCALE GENOMIC DNA]</scope>
    <source>
        <strain evidence="5">S2_012_000_R3_87</strain>
    </source>
</reference>
<dbReference type="GO" id="GO:0035999">
    <property type="term" value="P:tetrahydrofolate interconversion"/>
    <property type="evidence" value="ECO:0007669"/>
    <property type="project" value="TreeGrafter"/>
</dbReference>
<keyword evidence="4" id="KW-0460">Magnesium</keyword>
<dbReference type="GO" id="GO:0005524">
    <property type="term" value="F:ATP binding"/>
    <property type="evidence" value="ECO:0007669"/>
    <property type="project" value="UniProtKB-KW"/>
</dbReference>
<dbReference type="Gene3D" id="3.40.50.10420">
    <property type="entry name" value="NagB/RpiA/CoA transferase-like"/>
    <property type="match status" value="1"/>
</dbReference>
<accession>A0A2W5B337</accession>
<dbReference type="NCBIfam" id="TIGR02727">
    <property type="entry name" value="MTHFS_bact"/>
    <property type="match status" value="1"/>
</dbReference>
<dbReference type="EC" id="6.3.3.2" evidence="4"/>
<dbReference type="GO" id="GO:0030272">
    <property type="term" value="F:5-formyltetrahydrofolate cyclo-ligase activity"/>
    <property type="evidence" value="ECO:0007669"/>
    <property type="project" value="UniProtKB-EC"/>
</dbReference>
<dbReference type="EMBL" id="QFNY01000233">
    <property type="protein sequence ID" value="PZO99029.1"/>
    <property type="molecule type" value="Genomic_DNA"/>
</dbReference>
<keyword evidence="3 4" id="KW-0067">ATP-binding</keyword>
<keyword evidence="5" id="KW-0436">Ligase</keyword>
<dbReference type="Proteomes" id="UP000249451">
    <property type="component" value="Unassembled WGS sequence"/>
</dbReference>
<evidence type="ECO:0000256" key="4">
    <source>
        <dbReference type="RuleBase" id="RU361279"/>
    </source>
</evidence>
<gene>
    <name evidence="5" type="ORF">DI609_09255</name>
</gene>
<dbReference type="InterPro" id="IPR002698">
    <property type="entry name" value="FTHF_cligase"/>
</dbReference>
<dbReference type="AlphaFoldDB" id="A0A2W5B337"/>
<organism evidence="5 6">
    <name type="scientific">Corynebacterium urealyticum</name>
    <dbReference type="NCBI Taxonomy" id="43771"/>
    <lineage>
        <taxon>Bacteria</taxon>
        <taxon>Bacillati</taxon>
        <taxon>Actinomycetota</taxon>
        <taxon>Actinomycetes</taxon>
        <taxon>Mycobacteriales</taxon>
        <taxon>Corynebacteriaceae</taxon>
        <taxon>Corynebacterium</taxon>
    </lineage>
</organism>
<dbReference type="PANTHER" id="PTHR23407:SF1">
    <property type="entry name" value="5-FORMYLTETRAHYDROFOLATE CYCLO-LIGASE"/>
    <property type="match status" value="1"/>
</dbReference>
<evidence type="ECO:0000313" key="5">
    <source>
        <dbReference type="EMBL" id="PZO99029.1"/>
    </source>
</evidence>
<dbReference type="SUPFAM" id="SSF100950">
    <property type="entry name" value="NagB/RpiA/CoA transferase-like"/>
    <property type="match status" value="1"/>
</dbReference>
<evidence type="ECO:0000313" key="6">
    <source>
        <dbReference type="Proteomes" id="UP000249451"/>
    </source>
</evidence>
<evidence type="ECO:0000256" key="2">
    <source>
        <dbReference type="ARBA" id="ARBA00022741"/>
    </source>
</evidence>
<evidence type="ECO:0000256" key="1">
    <source>
        <dbReference type="ARBA" id="ARBA00010638"/>
    </source>
</evidence>